<dbReference type="HAMAP" id="MF_00243">
    <property type="entry name" value="NMN_adenylyltr"/>
    <property type="match status" value="1"/>
</dbReference>
<dbReference type="STRING" id="1073996.SAMN05444271_11162"/>
<evidence type="ECO:0000313" key="10">
    <source>
        <dbReference type="Proteomes" id="UP000198888"/>
    </source>
</evidence>
<evidence type="ECO:0000256" key="1">
    <source>
        <dbReference type="ARBA" id="ARBA00010124"/>
    </source>
</evidence>
<dbReference type="Pfam" id="PF01467">
    <property type="entry name" value="CTP_transf_like"/>
    <property type="match status" value="1"/>
</dbReference>
<dbReference type="Gene3D" id="3.40.50.620">
    <property type="entry name" value="HUPs"/>
    <property type="match status" value="1"/>
</dbReference>
<dbReference type="NCBIfam" id="TIGR01527">
    <property type="entry name" value="arch_NMN_Atrans"/>
    <property type="match status" value="1"/>
</dbReference>
<reference evidence="9 10" key="1">
    <citation type="submission" date="2016-10" db="EMBL/GenBank/DDBJ databases">
        <authorList>
            <person name="de Groot N.N."/>
        </authorList>
    </citation>
    <scope>NUCLEOTIDE SEQUENCE [LARGE SCALE GENOMIC DNA]</scope>
    <source>
        <strain evidence="9 10">DSM 22187</strain>
    </source>
</reference>
<gene>
    <name evidence="9" type="ORF">SAMN05444271_11162</name>
</gene>
<keyword evidence="2 6" id="KW-0662">Pyridine nucleotide biosynthesis</keyword>
<dbReference type="InterPro" id="IPR004821">
    <property type="entry name" value="Cyt_trans-like"/>
</dbReference>
<dbReference type="SUPFAM" id="SSF52374">
    <property type="entry name" value="Nucleotidylyl transferase"/>
    <property type="match status" value="1"/>
</dbReference>
<dbReference type="RefSeq" id="WP_089672566.1">
    <property type="nucleotide sequence ID" value="NZ_CP024845.1"/>
</dbReference>
<dbReference type="GeneID" id="35001401"/>
<dbReference type="KEGG" id="hae:halTADL_0583"/>
<dbReference type="InterPro" id="IPR006418">
    <property type="entry name" value="NMN_Atrans_arc"/>
</dbReference>
<keyword evidence="6" id="KW-0963">Cytoplasm</keyword>
<dbReference type="PANTHER" id="PTHR21342:SF0">
    <property type="entry name" value="BIFUNCTIONAL NMN ADENYLYLTRANSFERASE_NUDIX HYDROLASE"/>
    <property type="match status" value="1"/>
</dbReference>
<keyword evidence="10" id="KW-1185">Reference proteome</keyword>
<dbReference type="OrthoDB" id="264480at2157"/>
<evidence type="ECO:0000256" key="4">
    <source>
        <dbReference type="ARBA" id="ARBA00022695"/>
    </source>
</evidence>
<keyword evidence="6" id="KW-0067">ATP-binding</keyword>
<evidence type="ECO:0000259" key="8">
    <source>
        <dbReference type="Pfam" id="PF01467"/>
    </source>
</evidence>
<evidence type="ECO:0000313" key="9">
    <source>
        <dbReference type="EMBL" id="SEI90767.1"/>
    </source>
</evidence>
<dbReference type="GO" id="GO:0005524">
    <property type="term" value="F:ATP binding"/>
    <property type="evidence" value="ECO:0007669"/>
    <property type="project" value="UniProtKB-KW"/>
</dbReference>
<evidence type="ECO:0000256" key="3">
    <source>
        <dbReference type="ARBA" id="ARBA00022679"/>
    </source>
</evidence>
<dbReference type="NCBIfam" id="NF002243">
    <property type="entry name" value="PRK01153.1"/>
    <property type="match status" value="1"/>
</dbReference>
<dbReference type="Proteomes" id="UP000198888">
    <property type="component" value="Unassembled WGS sequence"/>
</dbReference>
<keyword evidence="4 6" id="KW-0548">Nucleotidyltransferase</keyword>
<organism evidence="9 10">
    <name type="scientific">Halohasta litchfieldiae</name>
    <dbReference type="NCBI Taxonomy" id="1073996"/>
    <lineage>
        <taxon>Archaea</taxon>
        <taxon>Methanobacteriati</taxon>
        <taxon>Methanobacteriota</taxon>
        <taxon>Stenosarchaea group</taxon>
        <taxon>Halobacteria</taxon>
        <taxon>Halobacteriales</taxon>
        <taxon>Haloferacaceae</taxon>
        <taxon>Halohasta</taxon>
    </lineage>
</organism>
<name>A0A1H6UM24_9EURY</name>
<evidence type="ECO:0000256" key="6">
    <source>
        <dbReference type="HAMAP-Rule" id="MF_00243"/>
    </source>
</evidence>
<dbReference type="AlphaFoldDB" id="A0A1H6UM24"/>
<accession>A0A2H4PZ53</accession>
<feature type="domain" description="Cytidyltransferase-like" evidence="8">
    <location>
        <begin position="4"/>
        <end position="132"/>
    </location>
</feature>
<keyword evidence="3 6" id="KW-0808">Transferase</keyword>
<comment type="catalytic activity">
    <reaction evidence="6">
        <text>beta-nicotinamide D-ribonucleotide + ATP + H(+) = diphosphate + NAD(+)</text>
        <dbReference type="Rhea" id="RHEA:21360"/>
        <dbReference type="ChEBI" id="CHEBI:14649"/>
        <dbReference type="ChEBI" id="CHEBI:15378"/>
        <dbReference type="ChEBI" id="CHEBI:30616"/>
        <dbReference type="ChEBI" id="CHEBI:33019"/>
        <dbReference type="ChEBI" id="CHEBI:57540"/>
        <dbReference type="EC" id="2.7.7.1"/>
    </reaction>
</comment>
<keyword evidence="6" id="KW-0547">Nucleotide-binding</keyword>
<dbReference type="GO" id="GO:0000309">
    <property type="term" value="F:nicotinamide-nucleotide adenylyltransferase activity"/>
    <property type="evidence" value="ECO:0007669"/>
    <property type="project" value="UniProtKB-UniRule"/>
</dbReference>
<evidence type="ECO:0000256" key="7">
    <source>
        <dbReference type="NCBIfam" id="TIGR01527"/>
    </source>
</evidence>
<comment type="pathway">
    <text evidence="6">Cofactor biosynthesis; NAD(+) biosynthesis; NAD(+) from nicotinamide D-ribonucleotide: step 1/1.</text>
</comment>
<evidence type="ECO:0000256" key="5">
    <source>
        <dbReference type="ARBA" id="ARBA00023027"/>
    </source>
</evidence>
<comment type="subcellular location">
    <subcellularLocation>
        <location evidence="6">Cytoplasm</location>
    </subcellularLocation>
</comment>
<dbReference type="EMBL" id="FNYR01000011">
    <property type="protein sequence ID" value="SEI90767.1"/>
    <property type="molecule type" value="Genomic_DNA"/>
</dbReference>
<comment type="similarity">
    <text evidence="1 6">Belongs to the archaeal NMN adenylyltransferase family.</text>
</comment>
<dbReference type="PANTHER" id="PTHR21342">
    <property type="entry name" value="PHOSPHOPANTETHEINE ADENYLYLTRANSFERASE"/>
    <property type="match status" value="1"/>
</dbReference>
<dbReference type="CDD" id="cd02166">
    <property type="entry name" value="NMNAT_Archaea"/>
    <property type="match status" value="1"/>
</dbReference>
<dbReference type="NCBIfam" id="TIGR00125">
    <property type="entry name" value="cyt_tran_rel"/>
    <property type="match status" value="1"/>
</dbReference>
<accession>A0A1H6UM24</accession>
<keyword evidence="5 6" id="KW-0520">NAD</keyword>
<dbReference type="GO" id="GO:0005737">
    <property type="term" value="C:cytoplasm"/>
    <property type="evidence" value="ECO:0007669"/>
    <property type="project" value="UniProtKB-SubCell"/>
</dbReference>
<proteinExistence type="inferred from homology"/>
<protein>
    <recommendedName>
        <fullName evidence="6 7">Nicotinamide-nucleotide adenylyltransferase</fullName>
        <ecNumber evidence="6 7">2.7.7.1</ecNumber>
    </recommendedName>
    <alternativeName>
        <fullName evidence="6">NAD(+) diphosphorylase</fullName>
    </alternativeName>
    <alternativeName>
        <fullName evidence="6">NAD(+) pyrophosphorylase</fullName>
    </alternativeName>
    <alternativeName>
        <fullName evidence="6">NMN adenylyltransferase</fullName>
    </alternativeName>
</protein>
<dbReference type="UniPathway" id="UPA00253">
    <property type="reaction ID" value="UER00600"/>
</dbReference>
<dbReference type="InterPro" id="IPR014729">
    <property type="entry name" value="Rossmann-like_a/b/a_fold"/>
</dbReference>
<dbReference type="GO" id="GO:0009435">
    <property type="term" value="P:NAD+ biosynthetic process"/>
    <property type="evidence" value="ECO:0007669"/>
    <property type="project" value="UniProtKB-UniRule"/>
</dbReference>
<dbReference type="EC" id="2.7.7.1" evidence="6 7"/>
<sequence>MRGFYIGRFQPYHDGHHHMVEEIADQVDELVLGIGSAGDSHSRRNPFTAGERVMMVTKSVAEFDIPTYVVPIEDLERNSVWVSHVQSMSPAFDVAFSNNPLVIRLFEEAGVEVRQSPMFHREVLEGTELRERMIDGGDWESLVPDPAAAVIRECGGDKRIQQVTDSDGATHTGR</sequence>
<evidence type="ECO:0000256" key="2">
    <source>
        <dbReference type="ARBA" id="ARBA00022642"/>
    </source>
</evidence>